<gene>
    <name evidence="2" type="ORF">S03H2_49179</name>
</gene>
<proteinExistence type="predicted"/>
<sequence length="156" mass="17623">DVWRVHPHKVFMRRMTSHVKQKTIPLIELARRHNMIIVHCPHEFPKGIADGCTPLPGERVIHTGTELHKYLGECGVKTLLYAGYAVNMCILNRPEGIPNMKPLGYNIILLQDCTIAKETPESLEGELKYHEAISKIETNWGSTSTLDDLKAALEEV</sequence>
<feature type="non-terminal residue" evidence="2">
    <location>
        <position position="1"/>
    </location>
</feature>
<dbReference type="SUPFAM" id="SSF52499">
    <property type="entry name" value="Isochorismatase-like hydrolases"/>
    <property type="match status" value="1"/>
</dbReference>
<dbReference type="EMBL" id="BARU01031061">
    <property type="protein sequence ID" value="GAH70366.1"/>
    <property type="molecule type" value="Genomic_DNA"/>
</dbReference>
<evidence type="ECO:0000313" key="2">
    <source>
        <dbReference type="EMBL" id="GAH70366.1"/>
    </source>
</evidence>
<feature type="domain" description="Isochorismatase-like" evidence="1">
    <location>
        <begin position="19"/>
        <end position="118"/>
    </location>
</feature>
<dbReference type="InterPro" id="IPR000868">
    <property type="entry name" value="Isochorismatase-like_dom"/>
</dbReference>
<comment type="caution">
    <text evidence="2">The sequence shown here is derived from an EMBL/GenBank/DDBJ whole genome shotgun (WGS) entry which is preliminary data.</text>
</comment>
<name>X1HJQ7_9ZZZZ</name>
<reference evidence="2" key="1">
    <citation type="journal article" date="2014" name="Front. Microbiol.">
        <title>High frequency of phylogenetically diverse reductive dehalogenase-homologous genes in deep subseafloor sedimentary metagenomes.</title>
        <authorList>
            <person name="Kawai M."/>
            <person name="Futagami T."/>
            <person name="Toyoda A."/>
            <person name="Takaki Y."/>
            <person name="Nishi S."/>
            <person name="Hori S."/>
            <person name="Arai W."/>
            <person name="Tsubouchi T."/>
            <person name="Morono Y."/>
            <person name="Uchiyama I."/>
            <person name="Ito T."/>
            <person name="Fujiyama A."/>
            <person name="Inagaki F."/>
            <person name="Takami H."/>
        </authorList>
    </citation>
    <scope>NUCLEOTIDE SEQUENCE</scope>
    <source>
        <strain evidence="2">Expedition CK06-06</strain>
    </source>
</reference>
<accession>X1HJQ7</accession>
<dbReference type="InterPro" id="IPR036380">
    <property type="entry name" value="Isochorismatase-like_sf"/>
</dbReference>
<protein>
    <recommendedName>
        <fullName evidence="1">Isochorismatase-like domain-containing protein</fullName>
    </recommendedName>
</protein>
<dbReference type="Pfam" id="PF00857">
    <property type="entry name" value="Isochorismatase"/>
    <property type="match status" value="1"/>
</dbReference>
<evidence type="ECO:0000259" key="1">
    <source>
        <dbReference type="Pfam" id="PF00857"/>
    </source>
</evidence>
<organism evidence="2">
    <name type="scientific">marine sediment metagenome</name>
    <dbReference type="NCBI Taxonomy" id="412755"/>
    <lineage>
        <taxon>unclassified sequences</taxon>
        <taxon>metagenomes</taxon>
        <taxon>ecological metagenomes</taxon>
    </lineage>
</organism>
<dbReference type="Gene3D" id="3.40.50.850">
    <property type="entry name" value="Isochorismatase-like"/>
    <property type="match status" value="1"/>
</dbReference>
<dbReference type="AlphaFoldDB" id="X1HJQ7"/>